<evidence type="ECO:0000313" key="3">
    <source>
        <dbReference type="EMBL" id="KAF0728440.1"/>
    </source>
</evidence>
<feature type="region of interest" description="Disordered" evidence="2">
    <location>
        <begin position="358"/>
        <end position="466"/>
    </location>
</feature>
<dbReference type="EMBL" id="VJMJ01000178">
    <property type="protein sequence ID" value="KAF0728440.1"/>
    <property type="molecule type" value="Genomic_DNA"/>
</dbReference>
<feature type="compositionally biased region" description="Low complexity" evidence="2">
    <location>
        <begin position="715"/>
        <end position="725"/>
    </location>
</feature>
<reference evidence="3 4" key="1">
    <citation type="submission" date="2019-07" db="EMBL/GenBank/DDBJ databases">
        <title>Genomics analysis of Aphanomyces spp. identifies a new class of oomycete effector associated with host adaptation.</title>
        <authorList>
            <person name="Gaulin E."/>
        </authorList>
    </citation>
    <scope>NUCLEOTIDE SEQUENCE [LARGE SCALE GENOMIC DNA]</scope>
    <source>
        <strain evidence="3 4">ATCC 201684</strain>
    </source>
</reference>
<sequence length="732" mass="82754">MDESFEIAEASITGLQTEVEELKTQHEDEVSRIRAAQLAERRQDVMDVSALKSRDQILTSQVERLSKDLTMYKNKSEQSEMKIHQLQLAIRSKEDLIRALETNLKLRSSPKNSNLANCQVCPGLKSKLEDSELRIQTLIRDHAQELLEKRDRVEHEWKEQCQKLEAVSSGAHQEVEISHQKLYQADEEIKELTSAIRDLKVRINDKDGLYQQLIGRYELLSTTFKAVEDESTDMRAQLDEALRQLADAKEQTDIEIEARESLAAKYEGQIIQLRQQLQVRLHGAWTDHRHRSMYSPTASTQSTSAIYPGYPSRQVDTSRFDLKPLSHQGLPPGMKIPMEAEISRMSDVPVYMAKTELEAQRPHVSPTRFSNPLPGSNPTQTGTGPTRTHSHDPTRTQYSTPSRVAAGLPGSQPTDPTRTRHGYSDRYPPSDPGGDGSDGPDGRDDDMRGARGVPRDARPPSYRPRGRISLSDVLKLAPKLTSSAVRDQIEHFLTRVRDFKQLHEIPDYEILEAVDRRITESNHPKVSIWWAQKNKKSPFKSWEQAQIALRQTFVDKARLTTVKVFTERGQQQRDESLRKFATRLHEAAQETSVPDATAVDIFLSGAYDKSRISSLQNAENPPKTLDECINYLRRRDIDVEITPEKEERSRSASPKSARMPARGQISSKPESVSWEGPVAELRRENQLMEARMMQKIPTVIASLMTTTQTNVQAPSSGGSNSGSLSARQMGLD</sequence>
<feature type="compositionally biased region" description="Basic and acidic residues" evidence="2">
    <location>
        <begin position="640"/>
        <end position="650"/>
    </location>
</feature>
<protein>
    <recommendedName>
        <fullName evidence="5">Retrotransposon gag domain-containing protein</fullName>
    </recommendedName>
</protein>
<evidence type="ECO:0000256" key="2">
    <source>
        <dbReference type="SAM" id="MobiDB-lite"/>
    </source>
</evidence>
<keyword evidence="1" id="KW-0175">Coiled coil</keyword>
<gene>
    <name evidence="3" type="ORF">Ae201684_013803</name>
</gene>
<proteinExistence type="predicted"/>
<evidence type="ECO:0000256" key="1">
    <source>
        <dbReference type="SAM" id="Coils"/>
    </source>
</evidence>
<feature type="coiled-coil region" evidence="1">
    <location>
        <begin position="5"/>
        <end position="32"/>
    </location>
</feature>
<accession>A0A6G0WM73</accession>
<keyword evidence="4" id="KW-1185">Reference proteome</keyword>
<feature type="compositionally biased region" description="Basic and acidic residues" evidence="2">
    <location>
        <begin position="440"/>
        <end position="458"/>
    </location>
</feature>
<evidence type="ECO:0000313" key="4">
    <source>
        <dbReference type="Proteomes" id="UP000481153"/>
    </source>
</evidence>
<feature type="region of interest" description="Disordered" evidence="2">
    <location>
        <begin position="640"/>
        <end position="677"/>
    </location>
</feature>
<comment type="caution">
    <text evidence="3">The sequence shown here is derived from an EMBL/GenBank/DDBJ whole genome shotgun (WGS) entry which is preliminary data.</text>
</comment>
<dbReference type="AlphaFoldDB" id="A0A6G0WM73"/>
<dbReference type="VEuPathDB" id="FungiDB:AeMF1_019510"/>
<evidence type="ECO:0008006" key="5">
    <source>
        <dbReference type="Google" id="ProtNLM"/>
    </source>
</evidence>
<name>A0A6G0WM73_9STRA</name>
<dbReference type="Proteomes" id="UP000481153">
    <property type="component" value="Unassembled WGS sequence"/>
</dbReference>
<feature type="coiled-coil region" evidence="1">
    <location>
        <begin position="62"/>
        <end position="103"/>
    </location>
</feature>
<feature type="compositionally biased region" description="Polar residues" evidence="2">
    <location>
        <begin position="367"/>
        <end position="387"/>
    </location>
</feature>
<feature type="coiled-coil region" evidence="1">
    <location>
        <begin position="182"/>
        <end position="255"/>
    </location>
</feature>
<organism evidence="3 4">
    <name type="scientific">Aphanomyces euteiches</name>
    <dbReference type="NCBI Taxonomy" id="100861"/>
    <lineage>
        <taxon>Eukaryota</taxon>
        <taxon>Sar</taxon>
        <taxon>Stramenopiles</taxon>
        <taxon>Oomycota</taxon>
        <taxon>Saprolegniomycetes</taxon>
        <taxon>Saprolegniales</taxon>
        <taxon>Verrucalvaceae</taxon>
        <taxon>Aphanomyces</taxon>
    </lineage>
</organism>
<feature type="region of interest" description="Disordered" evidence="2">
    <location>
        <begin position="707"/>
        <end position="732"/>
    </location>
</feature>